<evidence type="ECO:0000256" key="1">
    <source>
        <dbReference type="SAM" id="Phobius"/>
    </source>
</evidence>
<keyword evidence="1" id="KW-0812">Transmembrane</keyword>
<gene>
    <name evidence="2" type="ORF">SMVRE20_02733</name>
</gene>
<evidence type="ECO:0000313" key="2">
    <source>
        <dbReference type="EMBL" id="BBI40359.1"/>
    </source>
</evidence>
<dbReference type="EMBL" id="AP019408">
    <property type="protein sequence ID" value="BBI40359.1"/>
    <property type="molecule type" value="Genomic_DNA"/>
</dbReference>
<protein>
    <submittedName>
        <fullName evidence="2">Uncharacterized protein</fullName>
    </submittedName>
</protein>
<reference evidence="2" key="1">
    <citation type="submission" date="2019-02" db="EMBL/GenBank/DDBJ databases">
        <title>Complete Genome Sequence of vanD5-typed vancomycin-resistant Enterococcus faecium in Sapporo, Japan.</title>
        <authorList>
            <person name="Sato T."/>
            <person name="Wada T."/>
            <person name="Shinagawa M."/>
            <person name="Fukushima Y."/>
            <person name="Nakajima C."/>
            <person name="Suzuki Y."/>
            <person name="Takahashi S."/>
            <person name="Yokota S."/>
        </authorList>
    </citation>
    <scope>NUCLEOTIDE SEQUENCE</scope>
    <source>
        <strain evidence="2">SMVRE20</strain>
    </source>
</reference>
<keyword evidence="1" id="KW-1133">Transmembrane helix</keyword>
<feature type="transmembrane region" description="Helical" evidence="1">
    <location>
        <begin position="6"/>
        <end position="29"/>
    </location>
</feature>
<organism evidence="2">
    <name type="scientific">Enterococcus faecium</name>
    <name type="common">Streptococcus faecium</name>
    <dbReference type="NCBI Taxonomy" id="1352"/>
    <lineage>
        <taxon>Bacteria</taxon>
        <taxon>Bacillati</taxon>
        <taxon>Bacillota</taxon>
        <taxon>Bacilli</taxon>
        <taxon>Lactobacillales</taxon>
        <taxon>Enterococcaceae</taxon>
        <taxon>Enterococcus</taxon>
    </lineage>
</organism>
<keyword evidence="1" id="KW-0472">Membrane</keyword>
<dbReference type="AlphaFoldDB" id="A0A455TVV5"/>
<name>A0A455TVV5_ENTFC</name>
<proteinExistence type="predicted"/>
<sequence>MFKVYFPFQWLVKGILLVLLGLILFGSYLSNN</sequence>
<accession>A0A455TVV5</accession>